<feature type="compositionally biased region" description="Acidic residues" evidence="10">
    <location>
        <begin position="703"/>
        <end position="722"/>
    </location>
</feature>
<dbReference type="Pfam" id="PF03031">
    <property type="entry name" value="NIF"/>
    <property type="match status" value="1"/>
</dbReference>
<feature type="compositionally biased region" description="Acidic residues" evidence="10">
    <location>
        <begin position="811"/>
        <end position="824"/>
    </location>
</feature>
<reference evidence="14" key="1">
    <citation type="submission" date="2025-08" db="UniProtKB">
        <authorList>
            <consortium name="RefSeq"/>
        </authorList>
    </citation>
    <scope>IDENTIFICATION</scope>
    <source>
        <tissue evidence="14">Gonads</tissue>
    </source>
</reference>
<dbReference type="CDD" id="cd17729">
    <property type="entry name" value="BRCT_CTDP1"/>
    <property type="match status" value="1"/>
</dbReference>
<dbReference type="OrthoDB" id="10249888at2759"/>
<dbReference type="InterPro" id="IPR001357">
    <property type="entry name" value="BRCT_dom"/>
</dbReference>
<dbReference type="KEGG" id="lak:106150865"/>
<dbReference type="SUPFAM" id="SSF52113">
    <property type="entry name" value="BRCT domain"/>
    <property type="match status" value="1"/>
</dbReference>
<dbReference type="InterPro" id="IPR011053">
    <property type="entry name" value="Single_hybrid_motif"/>
</dbReference>
<comment type="subcellular location">
    <subcellularLocation>
        <location evidence="1 9">Nucleus</location>
    </subcellularLocation>
</comment>
<evidence type="ECO:0000256" key="2">
    <source>
        <dbReference type="ARBA" id="ARBA00013081"/>
    </source>
</evidence>
<dbReference type="Gene3D" id="3.40.50.1000">
    <property type="entry name" value="HAD superfamily/HAD-like"/>
    <property type="match status" value="1"/>
</dbReference>
<evidence type="ECO:0000256" key="8">
    <source>
        <dbReference type="ARBA" id="ARBA00048336"/>
    </source>
</evidence>
<keyword evidence="3 9" id="KW-0378">Hydrolase</keyword>
<evidence type="ECO:0000256" key="9">
    <source>
        <dbReference type="RuleBase" id="RU366066"/>
    </source>
</evidence>
<protein>
    <recommendedName>
        <fullName evidence="6 9">RNA polymerase II subunit A C-terminal domain phosphatase</fullName>
        <ecNumber evidence="2 9">3.1.3.16</ecNumber>
    </recommendedName>
</protein>
<feature type="compositionally biased region" description="Acidic residues" evidence="10">
    <location>
        <begin position="648"/>
        <end position="669"/>
    </location>
</feature>
<dbReference type="PROSITE" id="PS50969">
    <property type="entry name" value="FCP1"/>
    <property type="match status" value="1"/>
</dbReference>
<feature type="compositionally biased region" description="Basic residues" evidence="10">
    <location>
        <begin position="755"/>
        <end position="766"/>
    </location>
</feature>
<dbReference type="Gene3D" id="2.40.50.100">
    <property type="match status" value="1"/>
</dbReference>
<feature type="region of interest" description="Disordered" evidence="10">
    <location>
        <begin position="295"/>
        <end position="427"/>
    </location>
</feature>
<comment type="catalytic activity">
    <reaction evidence="7 9">
        <text>O-phospho-L-seryl-[protein] + H2O = L-seryl-[protein] + phosphate</text>
        <dbReference type="Rhea" id="RHEA:20629"/>
        <dbReference type="Rhea" id="RHEA-COMP:9863"/>
        <dbReference type="Rhea" id="RHEA-COMP:11604"/>
        <dbReference type="ChEBI" id="CHEBI:15377"/>
        <dbReference type="ChEBI" id="CHEBI:29999"/>
        <dbReference type="ChEBI" id="CHEBI:43474"/>
        <dbReference type="ChEBI" id="CHEBI:83421"/>
        <dbReference type="EC" id="3.1.3.16"/>
    </reaction>
</comment>
<accession>A0A1S3H005</accession>
<proteinExistence type="predicted"/>
<name>A0A1S3H005_LINAN</name>
<dbReference type="STRING" id="7574.A0A1S3H005"/>
<comment type="function">
    <text evidence="9">This promotes the activity of RNA polymerase II.</text>
</comment>
<dbReference type="RefSeq" id="XP_013379333.1">
    <property type="nucleotide sequence ID" value="XM_013523879.1"/>
</dbReference>
<feature type="domain" description="FCP1 homology" evidence="12">
    <location>
        <begin position="144"/>
        <end position="309"/>
    </location>
</feature>
<feature type="compositionally biased region" description="Acidic residues" evidence="10">
    <location>
        <begin position="736"/>
        <end position="745"/>
    </location>
</feature>
<feature type="domain" description="BRCT" evidence="11">
    <location>
        <begin position="474"/>
        <end position="575"/>
    </location>
</feature>
<feature type="compositionally biased region" description="Basic and acidic residues" evidence="10">
    <location>
        <begin position="409"/>
        <end position="420"/>
    </location>
</feature>
<dbReference type="CDD" id="cd06849">
    <property type="entry name" value="lipoyl_domain"/>
    <property type="match status" value="1"/>
</dbReference>
<dbReference type="SMART" id="SM00292">
    <property type="entry name" value="BRCT"/>
    <property type="match status" value="1"/>
</dbReference>
<sequence>MASATKEVVLPLDSEAKVIHWKVKEGTKISHGSVLCILRQDGSKADLKLKSEEVGTVSKLVVPEGTNVQPRSPLLEMMTGCTHSVVMKDMCAECGADLREFPGVPGERKVQALASVAMVHSIPELVVSQEEAMELGKEDEGMLLKSKKLVLLVDLDQTLIHTTNEEIPANLKGVYHFQLRHGGVQLWYHTKFRPRTQEFLESISKLYELHICTFGARMYAHTIAGLLDPEGKFFSHRILSRDECFNPTTKTANMKSLFPCGDSMVCIIDDREDVWCYAPNLIHVKPYRFFKGTGDINAPPGSQSDREAASAAKEKDKVKDTEDDTEVKSSQESRDPRLRSRKNSDDSSAMEVSDNLKNDTDNKVERSNRKDSEQSEEVQAEGESRGKSDIGEMKASESIQTPETMTDESNDKSSDTKEEEVVWEDEDDNSDVKYLNSLENILTRIHTKFYEALENAKNTTQKEPPNLKDIIPSEKRTVLQGVNLVFSGVFPTNIPLEKSRAYIVARSLGATVHTKIVKETGAEDKNRTTHVVAARLGTSKVNEAKRLSRVLVVNPDWLWAANETWEKPDESLYPLNEETSEKYSTPSNPDIAPSQKVRQHANAEKGWKRKSEDDDSLGARSESGAANSKPPKRQKSDSRNEGASIDANDVDDDDDDDDETVLLDADEDMEPLKPARRGRQFSDDINPLMTFSKEDWDNMGKEVDEEAFEDSDLESSDDDDETREQKLRQRVLSNEESGEETEDSLSGDIPAGWKNKVKKMKSRKTASHVGRSRDGDNENDSDDDGYKDEDDERNDTEDTISRLQKSFGCWESEDEFEDDEDDKDFDSIGSVDEEMAAAIEKEFMV</sequence>
<dbReference type="SUPFAM" id="SSF51230">
    <property type="entry name" value="Single hybrid motif"/>
    <property type="match status" value="1"/>
</dbReference>
<dbReference type="CDD" id="cd07521">
    <property type="entry name" value="HAD_FCP1-like"/>
    <property type="match status" value="1"/>
</dbReference>
<keyword evidence="5 9" id="KW-0539">Nucleus</keyword>
<gene>
    <name evidence="14" type="primary">LOC106150865</name>
</gene>
<evidence type="ECO:0000256" key="5">
    <source>
        <dbReference type="ARBA" id="ARBA00023242"/>
    </source>
</evidence>
<keyword evidence="13" id="KW-1185">Reference proteome</keyword>
<dbReference type="OMA" id="NIRGETW"/>
<dbReference type="Gene3D" id="1.10.287.10">
    <property type="entry name" value="S15/NS1, RNA-binding"/>
    <property type="match status" value="1"/>
</dbReference>
<dbReference type="PROSITE" id="PS50172">
    <property type="entry name" value="BRCT"/>
    <property type="match status" value="1"/>
</dbReference>
<dbReference type="PANTHER" id="PTHR23081:SF36">
    <property type="entry name" value="RNA POLYMERASE II SUBUNIT A C-TERMINAL DOMAIN PHOSPHATASE"/>
    <property type="match status" value="1"/>
</dbReference>
<dbReference type="FunFam" id="3.40.50.1000:FF:000040">
    <property type="entry name" value="RNA polymerase II subunit A C-terminal domain phosphatase"/>
    <property type="match status" value="1"/>
</dbReference>
<feature type="compositionally biased region" description="Basic and acidic residues" evidence="10">
    <location>
        <begin position="304"/>
        <end position="345"/>
    </location>
</feature>
<feature type="compositionally biased region" description="Basic and acidic residues" evidence="10">
    <location>
        <begin position="382"/>
        <end position="395"/>
    </location>
</feature>
<evidence type="ECO:0000256" key="10">
    <source>
        <dbReference type="SAM" id="MobiDB-lite"/>
    </source>
</evidence>
<dbReference type="PANTHER" id="PTHR23081">
    <property type="entry name" value="RNA POLYMERASE II CTD PHOSPHATASE"/>
    <property type="match status" value="1"/>
</dbReference>
<evidence type="ECO:0000256" key="4">
    <source>
        <dbReference type="ARBA" id="ARBA00022912"/>
    </source>
</evidence>
<dbReference type="SUPFAM" id="SSF56784">
    <property type="entry name" value="HAD-like"/>
    <property type="match status" value="1"/>
</dbReference>
<dbReference type="InterPro" id="IPR004274">
    <property type="entry name" value="FCP1_dom"/>
</dbReference>
<dbReference type="Gene3D" id="3.40.50.10190">
    <property type="entry name" value="BRCT domain"/>
    <property type="match status" value="1"/>
</dbReference>
<dbReference type="InterPro" id="IPR036412">
    <property type="entry name" value="HAD-like_sf"/>
</dbReference>
<organism evidence="13 14">
    <name type="scientific">Lingula anatina</name>
    <name type="common">Brachiopod</name>
    <name type="synonym">Lingula unguis</name>
    <dbReference type="NCBI Taxonomy" id="7574"/>
    <lineage>
        <taxon>Eukaryota</taxon>
        <taxon>Metazoa</taxon>
        <taxon>Spiralia</taxon>
        <taxon>Lophotrochozoa</taxon>
        <taxon>Brachiopoda</taxon>
        <taxon>Linguliformea</taxon>
        <taxon>Lingulata</taxon>
        <taxon>Lingulida</taxon>
        <taxon>Linguloidea</taxon>
        <taxon>Lingulidae</taxon>
        <taxon>Lingula</taxon>
    </lineage>
</organism>
<comment type="catalytic activity">
    <reaction evidence="8 9">
        <text>O-phospho-L-threonyl-[protein] + H2O = L-threonyl-[protein] + phosphate</text>
        <dbReference type="Rhea" id="RHEA:47004"/>
        <dbReference type="Rhea" id="RHEA-COMP:11060"/>
        <dbReference type="Rhea" id="RHEA-COMP:11605"/>
        <dbReference type="ChEBI" id="CHEBI:15377"/>
        <dbReference type="ChEBI" id="CHEBI:30013"/>
        <dbReference type="ChEBI" id="CHEBI:43474"/>
        <dbReference type="ChEBI" id="CHEBI:61977"/>
        <dbReference type="EC" id="3.1.3.16"/>
    </reaction>
</comment>
<feature type="compositionally biased region" description="Acidic residues" evidence="10">
    <location>
        <begin position="777"/>
        <end position="798"/>
    </location>
</feature>
<evidence type="ECO:0000256" key="3">
    <source>
        <dbReference type="ARBA" id="ARBA00022801"/>
    </source>
</evidence>
<dbReference type="SMART" id="SM00577">
    <property type="entry name" value="CPDc"/>
    <property type="match status" value="1"/>
</dbReference>
<feature type="compositionally biased region" description="Basic and acidic residues" evidence="10">
    <location>
        <begin position="354"/>
        <end position="373"/>
    </location>
</feature>
<dbReference type="InterPro" id="IPR023214">
    <property type="entry name" value="HAD_sf"/>
</dbReference>
<dbReference type="Pfam" id="PF00364">
    <property type="entry name" value="Biotin_lipoyl"/>
    <property type="match status" value="1"/>
</dbReference>
<dbReference type="Proteomes" id="UP000085678">
    <property type="component" value="Unplaced"/>
</dbReference>
<dbReference type="InParanoid" id="A0A1S3H005"/>
<evidence type="ECO:0000259" key="11">
    <source>
        <dbReference type="PROSITE" id="PS50172"/>
    </source>
</evidence>
<keyword evidence="4" id="KW-0904">Protein phosphatase</keyword>
<feature type="compositionally biased region" description="Basic and acidic residues" evidence="10">
    <location>
        <begin position="692"/>
        <end position="702"/>
    </location>
</feature>
<evidence type="ECO:0000313" key="14">
    <source>
        <dbReference type="RefSeq" id="XP_013379333.1"/>
    </source>
</evidence>
<dbReference type="GO" id="GO:0008420">
    <property type="term" value="F:RNA polymerase II CTD heptapeptide repeat phosphatase activity"/>
    <property type="evidence" value="ECO:0007669"/>
    <property type="project" value="UniProtKB-UniRule"/>
</dbReference>
<dbReference type="FunFam" id="3.40.50.10190:FF:000007">
    <property type="entry name" value="RNA polymerase II subunit A C-terminal domain phosphatase"/>
    <property type="match status" value="1"/>
</dbReference>
<dbReference type="InterPro" id="IPR039189">
    <property type="entry name" value="Fcp1"/>
</dbReference>
<dbReference type="GO" id="GO:0005634">
    <property type="term" value="C:nucleus"/>
    <property type="evidence" value="ECO:0007669"/>
    <property type="project" value="UniProtKB-SubCell"/>
</dbReference>
<dbReference type="EC" id="3.1.3.16" evidence="2 9"/>
<dbReference type="AlphaFoldDB" id="A0A1S3H005"/>
<evidence type="ECO:0000256" key="7">
    <source>
        <dbReference type="ARBA" id="ARBA00047761"/>
    </source>
</evidence>
<evidence type="ECO:0000256" key="1">
    <source>
        <dbReference type="ARBA" id="ARBA00004123"/>
    </source>
</evidence>
<feature type="compositionally biased region" description="Basic and acidic residues" evidence="10">
    <location>
        <begin position="601"/>
        <end position="612"/>
    </location>
</feature>
<evidence type="ECO:0000313" key="13">
    <source>
        <dbReference type="Proteomes" id="UP000085678"/>
    </source>
</evidence>
<dbReference type="InterPro" id="IPR000089">
    <property type="entry name" value="Biotin_lipoyl"/>
</dbReference>
<feature type="region of interest" description="Disordered" evidence="10">
    <location>
        <begin position="578"/>
        <end position="827"/>
    </location>
</feature>
<dbReference type="NCBIfam" id="TIGR02250">
    <property type="entry name" value="FCP1_euk"/>
    <property type="match status" value="1"/>
</dbReference>
<dbReference type="InterPro" id="IPR036420">
    <property type="entry name" value="BRCT_dom_sf"/>
</dbReference>
<dbReference type="InterPro" id="IPR011947">
    <property type="entry name" value="FCP1_euk"/>
</dbReference>
<evidence type="ECO:0000259" key="12">
    <source>
        <dbReference type="PROSITE" id="PS50969"/>
    </source>
</evidence>
<dbReference type="GeneID" id="106150865"/>
<evidence type="ECO:0000256" key="6">
    <source>
        <dbReference type="ARBA" id="ARBA00040602"/>
    </source>
</evidence>
<dbReference type="FunCoup" id="A0A1S3H005">
    <property type="interactions" value="1338"/>
</dbReference>